<evidence type="ECO:0000256" key="4">
    <source>
        <dbReference type="ARBA" id="ARBA00022692"/>
    </source>
</evidence>
<comment type="subcellular location">
    <subcellularLocation>
        <location evidence="1 7">Cell membrane</location>
        <topology evidence="1 7">Multi-pass membrane protein</topology>
    </subcellularLocation>
</comment>
<evidence type="ECO:0000256" key="2">
    <source>
        <dbReference type="ARBA" id="ARBA00022448"/>
    </source>
</evidence>
<keyword evidence="2 7" id="KW-0813">Transport</keyword>
<evidence type="ECO:0000313" key="10">
    <source>
        <dbReference type="Proteomes" id="UP000226525"/>
    </source>
</evidence>
<dbReference type="CDD" id="cd06261">
    <property type="entry name" value="TM_PBP2"/>
    <property type="match status" value="1"/>
</dbReference>
<dbReference type="Gene3D" id="1.10.3720.10">
    <property type="entry name" value="MetI-like"/>
    <property type="match status" value="1"/>
</dbReference>
<evidence type="ECO:0000256" key="1">
    <source>
        <dbReference type="ARBA" id="ARBA00004651"/>
    </source>
</evidence>
<feature type="transmembrane region" description="Helical" evidence="7">
    <location>
        <begin position="185"/>
        <end position="218"/>
    </location>
</feature>
<dbReference type="SUPFAM" id="SSF161098">
    <property type="entry name" value="MetI-like"/>
    <property type="match status" value="1"/>
</dbReference>
<evidence type="ECO:0000256" key="7">
    <source>
        <dbReference type="RuleBase" id="RU363032"/>
    </source>
</evidence>
<dbReference type="InterPro" id="IPR035906">
    <property type="entry name" value="MetI-like_sf"/>
</dbReference>
<dbReference type="Proteomes" id="UP000226525">
    <property type="component" value="Unassembled WGS sequence"/>
</dbReference>
<dbReference type="InterPro" id="IPR050901">
    <property type="entry name" value="BP-dep_ABC_trans_perm"/>
</dbReference>
<dbReference type="GO" id="GO:0005886">
    <property type="term" value="C:plasma membrane"/>
    <property type="evidence" value="ECO:0007669"/>
    <property type="project" value="UniProtKB-SubCell"/>
</dbReference>
<dbReference type="PANTHER" id="PTHR32243:SF18">
    <property type="entry name" value="INNER MEMBRANE ABC TRANSPORTER PERMEASE PROTEIN YCJP"/>
    <property type="match status" value="1"/>
</dbReference>
<comment type="caution">
    <text evidence="9">The sequence shown here is derived from an EMBL/GenBank/DDBJ whole genome shotgun (WGS) entry which is preliminary data.</text>
</comment>
<feature type="transmembrane region" description="Helical" evidence="7">
    <location>
        <begin position="145"/>
        <end position="165"/>
    </location>
</feature>
<dbReference type="Pfam" id="PF00528">
    <property type="entry name" value="BPD_transp_1"/>
    <property type="match status" value="1"/>
</dbReference>
<proteinExistence type="inferred from homology"/>
<evidence type="ECO:0000256" key="5">
    <source>
        <dbReference type="ARBA" id="ARBA00022989"/>
    </source>
</evidence>
<evidence type="ECO:0000256" key="6">
    <source>
        <dbReference type="ARBA" id="ARBA00023136"/>
    </source>
</evidence>
<feature type="transmembrane region" description="Helical" evidence="7">
    <location>
        <begin position="72"/>
        <end position="99"/>
    </location>
</feature>
<evidence type="ECO:0000313" key="9">
    <source>
        <dbReference type="EMBL" id="MAH64457.1"/>
    </source>
</evidence>
<feature type="transmembrane region" description="Helical" evidence="7">
    <location>
        <begin position="242"/>
        <end position="265"/>
    </location>
</feature>
<keyword evidence="3" id="KW-1003">Cell membrane</keyword>
<dbReference type="InterPro" id="IPR000515">
    <property type="entry name" value="MetI-like"/>
</dbReference>
<name>A0A2D6YMP8_9DELT</name>
<dbReference type="PANTHER" id="PTHR32243">
    <property type="entry name" value="MALTOSE TRANSPORT SYSTEM PERMEASE-RELATED"/>
    <property type="match status" value="1"/>
</dbReference>
<accession>A0A2D6YMP8</accession>
<feature type="transmembrane region" description="Helical" evidence="7">
    <location>
        <begin position="111"/>
        <end position="133"/>
    </location>
</feature>
<evidence type="ECO:0000259" key="8">
    <source>
        <dbReference type="PROSITE" id="PS50928"/>
    </source>
</evidence>
<dbReference type="EMBL" id="NZEX01000162">
    <property type="protein sequence ID" value="MAH64457.1"/>
    <property type="molecule type" value="Genomic_DNA"/>
</dbReference>
<comment type="similarity">
    <text evidence="7">Belongs to the binding-protein-dependent transport system permease family.</text>
</comment>
<feature type="transmembrane region" description="Helical" evidence="7">
    <location>
        <begin position="12"/>
        <end position="30"/>
    </location>
</feature>
<reference evidence="10" key="1">
    <citation type="submission" date="2017-09" db="EMBL/GenBank/DDBJ databases">
        <title>The Reconstruction of 2,631 Draft Metagenome-Assembled Genomes from the Global Oceans.</title>
        <authorList>
            <person name="Tully B.J."/>
            <person name="Graham E.D."/>
            <person name="Heidelberg J.F."/>
        </authorList>
    </citation>
    <scope>NUCLEOTIDE SEQUENCE [LARGE SCALE GENOMIC DNA]</scope>
</reference>
<keyword evidence="5 7" id="KW-1133">Transmembrane helix</keyword>
<protein>
    <submittedName>
        <fullName evidence="9">Sugar ABC transporter permease</fullName>
    </submittedName>
</protein>
<feature type="domain" description="ABC transmembrane type-1" evidence="8">
    <location>
        <begin position="73"/>
        <end position="265"/>
    </location>
</feature>
<dbReference type="PROSITE" id="PS50928">
    <property type="entry name" value="ABC_TM1"/>
    <property type="match status" value="1"/>
</dbReference>
<dbReference type="GO" id="GO:0055085">
    <property type="term" value="P:transmembrane transport"/>
    <property type="evidence" value="ECO:0007669"/>
    <property type="project" value="InterPro"/>
</dbReference>
<gene>
    <name evidence="9" type="ORF">CMN54_13635</name>
</gene>
<keyword evidence="6 7" id="KW-0472">Membrane</keyword>
<keyword evidence="4 7" id="KW-0812">Transmembrane</keyword>
<evidence type="ECO:0000256" key="3">
    <source>
        <dbReference type="ARBA" id="ARBA00022475"/>
    </source>
</evidence>
<sequence>MMVGSDKQKTLQIYIPLVVYTLLLLFPFYWMGVVSFKPTSDIFDLDLNPFWVQRFTLENYLYLFENTEFASWMWNTMVISIVSTALSIFCSICIGYALARLKFPGSDFMGIGIFLVYLVPPTLLFIPMAQVIGTLNLFNTHWALILTYPTQLIPFASWLLMGYFLTIPKEIEESALMDGCSRIQILIRIVLPLSVPGILSATIFCFTLCWNEFLYALIFMSSGDMKTIPVGTVSDLIKADTLFWGSLMASALLGSVPVAFIYSFFVKYYVSGLTASAVKG</sequence>
<dbReference type="AlphaFoldDB" id="A0A2D6YMP8"/>
<organism evidence="9 10">
    <name type="scientific">SAR324 cluster bacterium</name>
    <dbReference type="NCBI Taxonomy" id="2024889"/>
    <lineage>
        <taxon>Bacteria</taxon>
        <taxon>Deltaproteobacteria</taxon>
        <taxon>SAR324 cluster</taxon>
    </lineage>
</organism>